<feature type="signal peptide" evidence="1">
    <location>
        <begin position="1"/>
        <end position="33"/>
    </location>
</feature>
<comment type="caution">
    <text evidence="2">The sequence shown here is derived from an EMBL/GenBank/DDBJ whole genome shotgun (WGS) entry which is preliminary data.</text>
</comment>
<dbReference type="EMBL" id="BAAABM010000016">
    <property type="protein sequence ID" value="GAA0333528.1"/>
    <property type="molecule type" value="Genomic_DNA"/>
</dbReference>
<organism evidence="2 3">
    <name type="scientific">Actinoallomurus spadix</name>
    <dbReference type="NCBI Taxonomy" id="79912"/>
    <lineage>
        <taxon>Bacteria</taxon>
        <taxon>Bacillati</taxon>
        <taxon>Actinomycetota</taxon>
        <taxon>Actinomycetes</taxon>
        <taxon>Streptosporangiales</taxon>
        <taxon>Thermomonosporaceae</taxon>
        <taxon>Actinoallomurus</taxon>
    </lineage>
</organism>
<dbReference type="Proteomes" id="UP001501822">
    <property type="component" value="Unassembled WGS sequence"/>
</dbReference>
<dbReference type="InterPro" id="IPR006311">
    <property type="entry name" value="TAT_signal"/>
</dbReference>
<protein>
    <submittedName>
        <fullName evidence="2">Uncharacterized protein</fullName>
    </submittedName>
</protein>
<dbReference type="RefSeq" id="WP_252802567.1">
    <property type="nucleotide sequence ID" value="NZ_BAAABM010000016.1"/>
</dbReference>
<reference evidence="2 3" key="1">
    <citation type="journal article" date="2019" name="Int. J. Syst. Evol. Microbiol.">
        <title>The Global Catalogue of Microorganisms (GCM) 10K type strain sequencing project: providing services to taxonomists for standard genome sequencing and annotation.</title>
        <authorList>
            <consortium name="The Broad Institute Genomics Platform"/>
            <consortium name="The Broad Institute Genome Sequencing Center for Infectious Disease"/>
            <person name="Wu L."/>
            <person name="Ma J."/>
        </authorList>
    </citation>
    <scope>NUCLEOTIDE SEQUENCE [LARGE SCALE GENOMIC DNA]</scope>
    <source>
        <strain evidence="2 3">JCM 3146</strain>
    </source>
</reference>
<evidence type="ECO:0000313" key="2">
    <source>
        <dbReference type="EMBL" id="GAA0333528.1"/>
    </source>
</evidence>
<keyword evidence="1" id="KW-0732">Signal</keyword>
<evidence type="ECO:0000256" key="1">
    <source>
        <dbReference type="SAM" id="SignalP"/>
    </source>
</evidence>
<proteinExistence type="predicted"/>
<dbReference type="PROSITE" id="PS51318">
    <property type="entry name" value="TAT"/>
    <property type="match status" value="1"/>
</dbReference>
<sequence>MTTFRISRRVGMLSVATAAAAAFTLAPMASAQAAPASPKADAPVKIAGASKKTYFTLSGLGTKLSGIPKGKAWVGWHDGLVTDKAEWNVRVTDTASGKWCAQARIILDVPGNDVEYTSGKACGKGKHLDWKKTSTGKSFLRGVKIQVCRNLPVSNAQQHCERKKYIKNPYYHY</sequence>
<name>A0ABN0WDH2_9ACTN</name>
<keyword evidence="3" id="KW-1185">Reference proteome</keyword>
<accession>A0ABN0WDH2</accession>
<gene>
    <name evidence="2" type="ORF">GCM10010151_24100</name>
</gene>
<evidence type="ECO:0000313" key="3">
    <source>
        <dbReference type="Proteomes" id="UP001501822"/>
    </source>
</evidence>
<feature type="chain" id="PRO_5047122085" evidence="1">
    <location>
        <begin position="34"/>
        <end position="173"/>
    </location>
</feature>